<dbReference type="GO" id="GO:0016020">
    <property type="term" value="C:membrane"/>
    <property type="evidence" value="ECO:0007669"/>
    <property type="project" value="InterPro"/>
</dbReference>
<dbReference type="GO" id="GO:0005524">
    <property type="term" value="F:ATP binding"/>
    <property type="evidence" value="ECO:0007669"/>
    <property type="project" value="UniProtKB-KW"/>
</dbReference>
<reference evidence="12" key="1">
    <citation type="submission" date="2021-04" db="EMBL/GenBank/DDBJ databases">
        <title>Dactylosporangium aurantiacum NRRL B-8018 full assembly.</title>
        <authorList>
            <person name="Hartkoorn R.C."/>
            <person name="Beaudoing E."/>
            <person name="Hot D."/>
        </authorList>
    </citation>
    <scope>NUCLEOTIDE SEQUENCE</scope>
    <source>
        <strain evidence="12">NRRL B-8018</strain>
    </source>
</reference>
<dbReference type="SMART" id="SM00387">
    <property type="entry name" value="HATPase_c"/>
    <property type="match status" value="1"/>
</dbReference>
<gene>
    <name evidence="12" type="ORF">Daura_20840</name>
</gene>
<dbReference type="InterPro" id="IPR050482">
    <property type="entry name" value="Sensor_HK_TwoCompSys"/>
</dbReference>
<sequence>MSDPASPTRPPASLVWTVLAWCGAAAYPVVLLTLVPVYRGTLLPMLALLLPTGLLRRYPLPVLALMLAGSWLVTVTTPVWGVAYSQVLAVDVALAVTAAAWSRRVSLAAAALVVAVQVAAVGFYATGDQLYRSTVAIVALTGVAAWAIGNSTRQRREHAAEMTAQATERAVAAERLHIARELHDMVAHSVGIIAIQAGMGARVIDSRPDEARLALRTIEATSRETLAGLRLTLVSLRRPAGGAGPDTTGDVPPRHPAPGLADLDRLVASTVDAGVRVELSRCGEQRLLPPEVELSAYRIVQEALTNVVRHAGAARCRVTVDYGERELSVEVADDGPGHGDAAAAPGFGLAGLRERAAILGGELSAGPRPGGGFRVFARLPTTAGVA</sequence>
<feature type="transmembrane region" description="Helical" evidence="10">
    <location>
        <begin position="58"/>
        <end position="76"/>
    </location>
</feature>
<dbReference type="OrthoDB" id="227596at2"/>
<comment type="catalytic activity">
    <reaction evidence="1">
        <text>ATP + protein L-histidine = ADP + protein N-phospho-L-histidine.</text>
        <dbReference type="EC" id="2.7.13.3"/>
    </reaction>
</comment>
<feature type="domain" description="Histidine kinase" evidence="11">
    <location>
        <begin position="298"/>
        <end position="383"/>
    </location>
</feature>
<keyword evidence="5" id="KW-0547">Nucleotide-binding</keyword>
<feature type="transmembrane region" description="Helical" evidence="10">
    <location>
        <begin position="107"/>
        <end position="124"/>
    </location>
</feature>
<dbReference type="InterPro" id="IPR011712">
    <property type="entry name" value="Sig_transdc_His_kin_sub3_dim/P"/>
</dbReference>
<dbReference type="InterPro" id="IPR036890">
    <property type="entry name" value="HATPase_C_sf"/>
</dbReference>
<evidence type="ECO:0000256" key="4">
    <source>
        <dbReference type="ARBA" id="ARBA00022679"/>
    </source>
</evidence>
<dbReference type="Gene3D" id="1.20.5.1930">
    <property type="match status" value="1"/>
</dbReference>
<evidence type="ECO:0000256" key="9">
    <source>
        <dbReference type="SAM" id="MobiDB-lite"/>
    </source>
</evidence>
<feature type="transmembrane region" description="Helical" evidence="10">
    <location>
        <begin position="14"/>
        <end position="38"/>
    </location>
</feature>
<dbReference type="SUPFAM" id="SSF55874">
    <property type="entry name" value="ATPase domain of HSP90 chaperone/DNA topoisomerase II/histidine kinase"/>
    <property type="match status" value="1"/>
</dbReference>
<dbReference type="PANTHER" id="PTHR24421:SF10">
    <property type="entry name" value="NITRATE_NITRITE SENSOR PROTEIN NARQ"/>
    <property type="match status" value="1"/>
</dbReference>
<dbReference type="Proteomes" id="UP001058003">
    <property type="component" value="Chromosome"/>
</dbReference>
<dbReference type="KEGG" id="daur:Daura_20840"/>
<dbReference type="EMBL" id="CP073767">
    <property type="protein sequence ID" value="UWZ58407.1"/>
    <property type="molecule type" value="Genomic_DNA"/>
</dbReference>
<evidence type="ECO:0000256" key="3">
    <source>
        <dbReference type="ARBA" id="ARBA00022553"/>
    </source>
</evidence>
<feature type="region of interest" description="Disordered" evidence="9">
    <location>
        <begin position="239"/>
        <end position="260"/>
    </location>
</feature>
<accession>A0A9Q9MRD5</accession>
<dbReference type="EC" id="2.7.13.3" evidence="2"/>
<organism evidence="12 13">
    <name type="scientific">Dactylosporangium aurantiacum</name>
    <dbReference type="NCBI Taxonomy" id="35754"/>
    <lineage>
        <taxon>Bacteria</taxon>
        <taxon>Bacillati</taxon>
        <taxon>Actinomycetota</taxon>
        <taxon>Actinomycetes</taxon>
        <taxon>Micromonosporales</taxon>
        <taxon>Micromonosporaceae</taxon>
        <taxon>Dactylosporangium</taxon>
    </lineage>
</organism>
<dbReference type="Gene3D" id="3.30.565.10">
    <property type="entry name" value="Histidine kinase-like ATPase, C-terminal domain"/>
    <property type="match status" value="1"/>
</dbReference>
<evidence type="ECO:0000259" key="11">
    <source>
        <dbReference type="PROSITE" id="PS50109"/>
    </source>
</evidence>
<keyword evidence="13" id="KW-1185">Reference proteome</keyword>
<evidence type="ECO:0000256" key="1">
    <source>
        <dbReference type="ARBA" id="ARBA00000085"/>
    </source>
</evidence>
<dbReference type="Pfam" id="PF07730">
    <property type="entry name" value="HisKA_3"/>
    <property type="match status" value="1"/>
</dbReference>
<dbReference type="InterPro" id="IPR005467">
    <property type="entry name" value="His_kinase_dom"/>
</dbReference>
<dbReference type="InterPro" id="IPR003594">
    <property type="entry name" value="HATPase_dom"/>
</dbReference>
<keyword evidence="6 12" id="KW-0418">Kinase</keyword>
<evidence type="ECO:0000256" key="5">
    <source>
        <dbReference type="ARBA" id="ARBA00022741"/>
    </source>
</evidence>
<dbReference type="PROSITE" id="PS50109">
    <property type="entry name" value="HIS_KIN"/>
    <property type="match status" value="1"/>
</dbReference>
<evidence type="ECO:0000256" key="10">
    <source>
        <dbReference type="SAM" id="Phobius"/>
    </source>
</evidence>
<proteinExistence type="predicted"/>
<evidence type="ECO:0000313" key="12">
    <source>
        <dbReference type="EMBL" id="UWZ58407.1"/>
    </source>
</evidence>
<dbReference type="GO" id="GO:0046983">
    <property type="term" value="F:protein dimerization activity"/>
    <property type="evidence" value="ECO:0007669"/>
    <property type="project" value="InterPro"/>
</dbReference>
<evidence type="ECO:0000256" key="7">
    <source>
        <dbReference type="ARBA" id="ARBA00022840"/>
    </source>
</evidence>
<keyword evidence="7" id="KW-0067">ATP-binding</keyword>
<dbReference type="AlphaFoldDB" id="A0A9Q9MRD5"/>
<evidence type="ECO:0000256" key="6">
    <source>
        <dbReference type="ARBA" id="ARBA00022777"/>
    </source>
</evidence>
<keyword evidence="10" id="KW-1133">Transmembrane helix</keyword>
<feature type="transmembrane region" description="Helical" evidence="10">
    <location>
        <begin position="130"/>
        <end position="148"/>
    </location>
</feature>
<dbReference type="CDD" id="cd16917">
    <property type="entry name" value="HATPase_UhpB-NarQ-NarX-like"/>
    <property type="match status" value="1"/>
</dbReference>
<keyword evidence="10" id="KW-0472">Membrane</keyword>
<keyword evidence="3" id="KW-0597">Phosphoprotein</keyword>
<dbReference type="RefSeq" id="WP_033365248.1">
    <property type="nucleotide sequence ID" value="NZ_CP073767.1"/>
</dbReference>
<dbReference type="PANTHER" id="PTHR24421">
    <property type="entry name" value="NITRATE/NITRITE SENSOR PROTEIN NARX-RELATED"/>
    <property type="match status" value="1"/>
</dbReference>
<evidence type="ECO:0000256" key="8">
    <source>
        <dbReference type="ARBA" id="ARBA00023012"/>
    </source>
</evidence>
<protein>
    <recommendedName>
        <fullName evidence="2">histidine kinase</fullName>
        <ecNumber evidence="2">2.7.13.3</ecNumber>
    </recommendedName>
</protein>
<keyword evidence="4" id="KW-0808">Transferase</keyword>
<dbReference type="GO" id="GO:0000155">
    <property type="term" value="F:phosphorelay sensor kinase activity"/>
    <property type="evidence" value="ECO:0007669"/>
    <property type="project" value="InterPro"/>
</dbReference>
<dbReference type="Pfam" id="PF02518">
    <property type="entry name" value="HATPase_c"/>
    <property type="match status" value="1"/>
</dbReference>
<evidence type="ECO:0000313" key="13">
    <source>
        <dbReference type="Proteomes" id="UP001058003"/>
    </source>
</evidence>
<evidence type="ECO:0000256" key="2">
    <source>
        <dbReference type="ARBA" id="ARBA00012438"/>
    </source>
</evidence>
<keyword evidence="8" id="KW-0902">Two-component regulatory system</keyword>
<keyword evidence="10" id="KW-0812">Transmembrane</keyword>
<name>A0A9Q9MRD5_9ACTN</name>